<evidence type="ECO:0000259" key="1">
    <source>
        <dbReference type="PROSITE" id="PS51186"/>
    </source>
</evidence>
<dbReference type="EMBL" id="MUYF01000003">
    <property type="protein sequence ID" value="OOL81238.1"/>
    <property type="molecule type" value="Genomic_DNA"/>
</dbReference>
<proteinExistence type="predicted"/>
<evidence type="ECO:0000313" key="3">
    <source>
        <dbReference type="Proteomes" id="UP000190409"/>
    </source>
</evidence>
<accession>A0A1S8KND3</accession>
<dbReference type="InterPro" id="IPR016181">
    <property type="entry name" value="Acyl_CoA_acyltransferase"/>
</dbReference>
<evidence type="ECO:0000313" key="2">
    <source>
        <dbReference type="EMBL" id="OOL81238.1"/>
    </source>
</evidence>
<protein>
    <submittedName>
        <fullName evidence="2">GNAT family N-acetyltransferase</fullName>
    </submittedName>
</protein>
<feature type="domain" description="N-acetyltransferase" evidence="1">
    <location>
        <begin position="5"/>
        <end position="146"/>
    </location>
</feature>
<comment type="caution">
    <text evidence="2">The sequence shown here is derived from an EMBL/GenBank/DDBJ whole genome shotgun (WGS) entry which is preliminary data.</text>
</comment>
<keyword evidence="2" id="KW-0808">Transferase</keyword>
<dbReference type="Gene3D" id="3.40.630.30">
    <property type="match status" value="1"/>
</dbReference>
<dbReference type="Pfam" id="PF13673">
    <property type="entry name" value="Acetyltransf_10"/>
    <property type="match status" value="1"/>
</dbReference>
<dbReference type="GO" id="GO:0008080">
    <property type="term" value="F:N-acetyltransferase activity"/>
    <property type="evidence" value="ECO:0007669"/>
    <property type="project" value="TreeGrafter"/>
</dbReference>
<dbReference type="Proteomes" id="UP000190409">
    <property type="component" value="Unassembled WGS sequence"/>
</dbReference>
<dbReference type="PROSITE" id="PS51186">
    <property type="entry name" value="GNAT"/>
    <property type="match status" value="1"/>
</dbReference>
<sequence length="150" mass="17152">MLEFKMTQDLTSPVYADALMIRRRVFIDGQGVPESIEVDDMEAQARHIVGYQEGEPVVVARLIDKELGKTYKVQRVAVLADWRKHGFGKQLMLYIEDFALEQDVRSLVLNAQNTAIGFYESLDYKIIGDVFLEAGIPHHTMRKTLSDYTL</sequence>
<dbReference type="AlphaFoldDB" id="A0A1S8KND3"/>
<dbReference type="InterPro" id="IPR000182">
    <property type="entry name" value="GNAT_dom"/>
</dbReference>
<organism evidence="2 3">
    <name type="scientific">Dolosigranulum pigrum</name>
    <dbReference type="NCBI Taxonomy" id="29394"/>
    <lineage>
        <taxon>Bacteria</taxon>
        <taxon>Bacillati</taxon>
        <taxon>Bacillota</taxon>
        <taxon>Bacilli</taxon>
        <taxon>Lactobacillales</taxon>
        <taxon>Carnobacteriaceae</taxon>
        <taxon>Dolosigranulum</taxon>
    </lineage>
</organism>
<gene>
    <name evidence="2" type="ORF">BWX42_05405</name>
</gene>
<dbReference type="InterPro" id="IPR039143">
    <property type="entry name" value="GNPNAT1-like"/>
</dbReference>
<name>A0A1S8KND3_9LACT</name>
<dbReference type="PANTHER" id="PTHR13355">
    <property type="entry name" value="GLUCOSAMINE 6-PHOSPHATE N-ACETYLTRANSFERASE"/>
    <property type="match status" value="1"/>
</dbReference>
<dbReference type="CDD" id="cd04301">
    <property type="entry name" value="NAT_SF"/>
    <property type="match status" value="1"/>
</dbReference>
<dbReference type="SUPFAM" id="SSF55729">
    <property type="entry name" value="Acyl-CoA N-acyltransferases (Nat)"/>
    <property type="match status" value="1"/>
</dbReference>
<reference evidence="2 3" key="1">
    <citation type="submission" date="2017-01" db="EMBL/GenBank/DDBJ databases">
        <title>Complete Genome Sequence of Dolosigranulum pigrum isolated from a Patient with interstitial lung disease.</title>
        <authorList>
            <person name="Mukhopadhyay R."/>
            <person name="Joaquin J."/>
            <person name="Hogue R."/>
            <person name="Fitzgerald S."/>
            <person name="Jospin G."/>
            <person name="Eisen J.A."/>
            <person name="Chaturvedi V."/>
        </authorList>
    </citation>
    <scope>NUCLEOTIDE SEQUENCE [LARGE SCALE GENOMIC DNA]</scope>
    <source>
        <strain evidence="2 3">15S00348</strain>
    </source>
</reference>